<dbReference type="Gene3D" id="1.10.1220.170">
    <property type="match status" value="1"/>
</dbReference>
<gene>
    <name evidence="2" type="ORF">O1G21_16145</name>
</gene>
<name>A0ABY7Q3F5_9ACTN</name>
<dbReference type="Proteomes" id="UP001212821">
    <property type="component" value="Chromosome"/>
</dbReference>
<protein>
    <submittedName>
        <fullName evidence="2">Type II toxin-antitoxin system prevent-host-death family antitoxin</fullName>
    </submittedName>
</protein>
<evidence type="ECO:0000256" key="1">
    <source>
        <dbReference type="SAM" id="MobiDB-lite"/>
    </source>
</evidence>
<dbReference type="EMBL" id="CP115450">
    <property type="protein sequence ID" value="WBP87223.1"/>
    <property type="molecule type" value="Genomic_DNA"/>
</dbReference>
<dbReference type="RefSeq" id="WP_270144477.1">
    <property type="nucleotide sequence ID" value="NZ_CP115450.1"/>
</dbReference>
<accession>A0ABY7Q3F5</accession>
<sequence length="102" mass="11138">METTKDMADDAVVRRKRLEALEKLSRRAAAGQFEPTIRVHEACKRALREAASGLASWQEADYLLRSPANAERLTAAVARDGADRPGVARAVEEPEALADPSH</sequence>
<proteinExistence type="predicted"/>
<feature type="region of interest" description="Disordered" evidence="1">
    <location>
        <begin position="81"/>
        <end position="102"/>
    </location>
</feature>
<organism evidence="2 3">
    <name type="scientific">Kitasatospora cathayae</name>
    <dbReference type="NCBI Taxonomy" id="3004092"/>
    <lineage>
        <taxon>Bacteria</taxon>
        <taxon>Bacillati</taxon>
        <taxon>Actinomycetota</taxon>
        <taxon>Actinomycetes</taxon>
        <taxon>Kitasatosporales</taxon>
        <taxon>Streptomycetaceae</taxon>
        <taxon>Kitasatospora</taxon>
    </lineage>
</organism>
<evidence type="ECO:0000313" key="2">
    <source>
        <dbReference type="EMBL" id="WBP87223.1"/>
    </source>
</evidence>
<reference evidence="3" key="1">
    <citation type="submission" date="2022-12" db="EMBL/GenBank/DDBJ databases">
        <authorList>
            <person name="Mo P."/>
        </authorList>
    </citation>
    <scope>NUCLEOTIDE SEQUENCE [LARGE SCALE GENOMIC DNA]</scope>
    <source>
        <strain evidence="3">HUAS 3-15</strain>
    </source>
</reference>
<keyword evidence="3" id="KW-1185">Reference proteome</keyword>
<evidence type="ECO:0000313" key="3">
    <source>
        <dbReference type="Proteomes" id="UP001212821"/>
    </source>
</evidence>